<accession>A0A5B7K7Y4</accession>
<feature type="region of interest" description="Disordered" evidence="1">
    <location>
        <begin position="25"/>
        <end position="99"/>
    </location>
</feature>
<name>A0A5B7K7Y4_PORTR</name>
<comment type="caution">
    <text evidence="2">The sequence shown here is derived from an EMBL/GenBank/DDBJ whole genome shotgun (WGS) entry which is preliminary data.</text>
</comment>
<evidence type="ECO:0000313" key="2">
    <source>
        <dbReference type="EMBL" id="MPD03200.1"/>
    </source>
</evidence>
<evidence type="ECO:0000313" key="3">
    <source>
        <dbReference type="Proteomes" id="UP000324222"/>
    </source>
</evidence>
<organism evidence="2 3">
    <name type="scientific">Portunus trituberculatus</name>
    <name type="common">Swimming crab</name>
    <name type="synonym">Neptunus trituberculatus</name>
    <dbReference type="NCBI Taxonomy" id="210409"/>
    <lineage>
        <taxon>Eukaryota</taxon>
        <taxon>Metazoa</taxon>
        <taxon>Ecdysozoa</taxon>
        <taxon>Arthropoda</taxon>
        <taxon>Crustacea</taxon>
        <taxon>Multicrustacea</taxon>
        <taxon>Malacostraca</taxon>
        <taxon>Eumalacostraca</taxon>
        <taxon>Eucarida</taxon>
        <taxon>Decapoda</taxon>
        <taxon>Pleocyemata</taxon>
        <taxon>Brachyura</taxon>
        <taxon>Eubrachyura</taxon>
        <taxon>Portunoidea</taxon>
        <taxon>Portunidae</taxon>
        <taxon>Portuninae</taxon>
        <taxon>Portunus</taxon>
    </lineage>
</organism>
<dbReference type="Proteomes" id="UP000324222">
    <property type="component" value="Unassembled WGS sequence"/>
</dbReference>
<sequence>MTTAIYKQQSGRDSNVSLLRVATLKRGRTQNTGNAAKPATLPLEQQARCSTPSRPNQQQNNHSKGGHNSQTETGEHPKQPSDTCLHPVPETKSAHVYLR</sequence>
<feature type="compositionally biased region" description="Polar residues" evidence="1">
    <location>
        <begin position="47"/>
        <end position="72"/>
    </location>
</feature>
<evidence type="ECO:0000256" key="1">
    <source>
        <dbReference type="SAM" id="MobiDB-lite"/>
    </source>
</evidence>
<protein>
    <submittedName>
        <fullName evidence="2">Uncharacterized protein</fullName>
    </submittedName>
</protein>
<dbReference type="AlphaFoldDB" id="A0A5B7K7Y4"/>
<proteinExistence type="predicted"/>
<dbReference type="EMBL" id="VSRR010135132">
    <property type="protein sequence ID" value="MPD03200.1"/>
    <property type="molecule type" value="Genomic_DNA"/>
</dbReference>
<gene>
    <name evidence="2" type="ORF">E2C01_098825</name>
</gene>
<keyword evidence="3" id="KW-1185">Reference proteome</keyword>
<reference evidence="2 3" key="1">
    <citation type="submission" date="2019-05" db="EMBL/GenBank/DDBJ databases">
        <title>Another draft genome of Portunus trituberculatus and its Hox gene families provides insights of decapod evolution.</title>
        <authorList>
            <person name="Jeong J.-H."/>
            <person name="Song I."/>
            <person name="Kim S."/>
            <person name="Choi T."/>
            <person name="Kim D."/>
            <person name="Ryu S."/>
            <person name="Kim W."/>
        </authorList>
    </citation>
    <scope>NUCLEOTIDE SEQUENCE [LARGE SCALE GENOMIC DNA]</scope>
    <source>
        <tissue evidence="2">Muscle</tissue>
    </source>
</reference>